<dbReference type="SUPFAM" id="SSF56219">
    <property type="entry name" value="DNase I-like"/>
    <property type="match status" value="1"/>
</dbReference>
<gene>
    <name evidence="2" type="ORF">g.22699</name>
</gene>
<dbReference type="AlphaFoldDB" id="A0A2S2Q383"/>
<dbReference type="SUPFAM" id="SSF56672">
    <property type="entry name" value="DNA/RNA polymerases"/>
    <property type="match status" value="1"/>
</dbReference>
<name>A0A2S2Q383_9HEMI</name>
<dbReference type="EMBL" id="GGMS01002992">
    <property type="protein sequence ID" value="MBY72195.1"/>
    <property type="molecule type" value="Transcribed_RNA"/>
</dbReference>
<dbReference type="InterPro" id="IPR036691">
    <property type="entry name" value="Endo/exonu/phosph_ase_sf"/>
</dbReference>
<dbReference type="InterPro" id="IPR043502">
    <property type="entry name" value="DNA/RNA_pol_sf"/>
</dbReference>
<dbReference type="InterPro" id="IPR052560">
    <property type="entry name" value="RdDP_mobile_element"/>
</dbReference>
<evidence type="ECO:0000313" key="2">
    <source>
        <dbReference type="EMBL" id="MBY72195.1"/>
    </source>
</evidence>
<keyword evidence="2" id="KW-0695">RNA-directed DNA polymerase</keyword>
<organism evidence="2">
    <name type="scientific">Sipha flava</name>
    <name type="common">yellow sugarcane aphid</name>
    <dbReference type="NCBI Taxonomy" id="143950"/>
    <lineage>
        <taxon>Eukaryota</taxon>
        <taxon>Metazoa</taxon>
        <taxon>Ecdysozoa</taxon>
        <taxon>Arthropoda</taxon>
        <taxon>Hexapoda</taxon>
        <taxon>Insecta</taxon>
        <taxon>Pterygota</taxon>
        <taxon>Neoptera</taxon>
        <taxon>Paraneoptera</taxon>
        <taxon>Hemiptera</taxon>
        <taxon>Sternorrhyncha</taxon>
        <taxon>Aphidomorpha</taxon>
        <taxon>Aphidoidea</taxon>
        <taxon>Aphididae</taxon>
        <taxon>Sipha</taxon>
    </lineage>
</organism>
<keyword evidence="2" id="KW-0548">Nucleotidyltransferase</keyword>
<reference evidence="2" key="1">
    <citation type="submission" date="2018-04" db="EMBL/GenBank/DDBJ databases">
        <title>Transcriptome assembly of Sipha flava.</title>
        <authorList>
            <person name="Scully E.D."/>
            <person name="Geib S.M."/>
            <person name="Palmer N.A."/>
            <person name="Koch K."/>
            <person name="Bradshaw J."/>
            <person name="Heng-Moss T."/>
            <person name="Sarath G."/>
        </authorList>
    </citation>
    <scope>NUCLEOTIDE SEQUENCE</scope>
</reference>
<dbReference type="InterPro" id="IPR000477">
    <property type="entry name" value="RT_dom"/>
</dbReference>
<dbReference type="OrthoDB" id="6614157at2759"/>
<dbReference type="PROSITE" id="PS50878">
    <property type="entry name" value="RT_POL"/>
    <property type="match status" value="1"/>
</dbReference>
<dbReference type="InterPro" id="IPR005135">
    <property type="entry name" value="Endo/exonuclease/phosphatase"/>
</dbReference>
<dbReference type="Gene3D" id="3.60.10.10">
    <property type="entry name" value="Endonuclease/exonuclease/phosphatase"/>
    <property type="match status" value="1"/>
</dbReference>
<dbReference type="PANTHER" id="PTHR36688:SF2">
    <property type="entry name" value="ENDONUCLEASE_EXONUCLEASE_PHOSPHATASE DOMAIN-CONTAINING PROTEIN"/>
    <property type="match status" value="1"/>
</dbReference>
<dbReference type="GO" id="GO:0003964">
    <property type="term" value="F:RNA-directed DNA polymerase activity"/>
    <property type="evidence" value="ECO:0007669"/>
    <property type="project" value="UniProtKB-KW"/>
</dbReference>
<accession>A0A2S2Q383</accession>
<dbReference type="PANTHER" id="PTHR36688">
    <property type="entry name" value="ENDO/EXONUCLEASE/PHOSPHATASE DOMAIN-CONTAINING PROTEIN"/>
    <property type="match status" value="1"/>
</dbReference>
<proteinExistence type="predicted"/>
<keyword evidence="2" id="KW-0808">Transferase</keyword>
<dbReference type="CDD" id="cd01650">
    <property type="entry name" value="RT_nLTR_like"/>
    <property type="match status" value="1"/>
</dbReference>
<evidence type="ECO:0000259" key="1">
    <source>
        <dbReference type="PROSITE" id="PS50878"/>
    </source>
</evidence>
<dbReference type="Pfam" id="PF00078">
    <property type="entry name" value="RVT_1"/>
    <property type="match status" value="1"/>
</dbReference>
<sequence length="907" mass="104237">MNIINIKDIILVNWNANGLKSKRSTLVEFLSRHKIDIASITETHLKDSETFKIPGYEIYRNDRKHTHSSGGVAILIKKNLKHNPIILPPTIQMEAVAINLVTDKHDLRVISSYNPPNKKIQNSDLPKLFNNTPTILLGDLNSKNTIWGCKKTNPNGHKLYEYTSDLNILVSPPPGPTFYRTGATPDILDIMLISNFPTNLYHKVLNELDSDHVPVLTSLKIQAEANPPIQKLINRPIKWEIFKENIDKILKPCRKYTNTNDINSSIIHLTESIKSAIDLALAPPKNKKPHMNSTPIPSHIQNIIKEKHKARRIWQKHRSPAVKKRLNQLTRRVKWELDNLRYNSYKEYVSNINPNDSSLWIATKRITKQRETIPSLKNGLAKYETNTEKCEIFAQHFESCFTTDENHTNQIEVVNHEQSNPDDQPLVNPINPCTPNEIHQIINKLANKKSPGHDLITNKILKNLTSKSLSYIASLMNSTMRLGYFPDTWKIAIIIPIHKPGKQKSSPKSYRPISLLPTLSKLLERILLYRIKPFLKIIPLHQFGFKSFHSTTHQLQRISEIIVNGYENKKFTTTAFLDISQAFDKVWHHGLISKIKTLKLPTYLNNTLLSFITNRNFHVRIGTDISQIHRAKAGVPQGSVLGPSLFNIYCHDIPTPQHCQLAMFADDTAIITQNQDLESSIRDLQSSLDELSLWFSKWKLTLNPTKSEAKIFTLRKYINPTLLQINNQAINWNSKDDSVKYLGLHLDEKLNWKIHINKKLNQGYTRLRILYPLLNHSSTLQMKCSLLLYTAIIRPLVTYACPVWAAASKTKIKKLQTLQNKFLRIALKAPWFMRNKQLHNDTGLPQLNTWITQQFKKFHENLHKVDGARHYKIGKRSANLRLKPRLPQDILLEPIDNTSTSDSDLDS</sequence>
<dbReference type="Pfam" id="PF14529">
    <property type="entry name" value="Exo_endo_phos_2"/>
    <property type="match status" value="1"/>
</dbReference>
<feature type="domain" description="Reverse transcriptase" evidence="1">
    <location>
        <begin position="478"/>
        <end position="746"/>
    </location>
</feature>
<protein>
    <submittedName>
        <fullName evidence="2">Putative RNA-directed DNA polymerase</fullName>
    </submittedName>
</protein>